<dbReference type="Proteomes" id="UP000743899">
    <property type="component" value="Unassembled WGS sequence"/>
</dbReference>
<organism evidence="2 3">
    <name type="scientific">Pallidibacillus pasinlerensis</name>
    <dbReference type="NCBI Taxonomy" id="2703818"/>
    <lineage>
        <taxon>Bacteria</taxon>
        <taxon>Bacillati</taxon>
        <taxon>Bacillota</taxon>
        <taxon>Bacilli</taxon>
        <taxon>Bacillales</taxon>
        <taxon>Bacillaceae</taxon>
        <taxon>Pallidibacillus</taxon>
    </lineage>
</organism>
<dbReference type="SMART" id="SM01321">
    <property type="entry name" value="Y1_Tnp"/>
    <property type="match status" value="1"/>
</dbReference>
<reference evidence="2 3" key="1">
    <citation type="submission" date="2020-01" db="EMBL/GenBank/DDBJ databases">
        <title>A novel Bacillus sp. from Pasinler.</title>
        <authorList>
            <person name="Adiguzel A."/>
            <person name="Ay H."/>
            <person name="Baltaci M.O."/>
        </authorList>
    </citation>
    <scope>NUCLEOTIDE SEQUENCE [LARGE SCALE GENOMIC DNA]</scope>
    <source>
        <strain evidence="2 3">P1</strain>
    </source>
</reference>
<proteinExistence type="predicted"/>
<dbReference type="PANTHER" id="PTHR34322">
    <property type="entry name" value="TRANSPOSASE, Y1_TNP DOMAIN-CONTAINING"/>
    <property type="match status" value="1"/>
</dbReference>
<evidence type="ECO:0000313" key="2">
    <source>
        <dbReference type="EMBL" id="NCU17999.1"/>
    </source>
</evidence>
<dbReference type="Pfam" id="PF01797">
    <property type="entry name" value="Y1_Tnp"/>
    <property type="match status" value="1"/>
</dbReference>
<evidence type="ECO:0000259" key="1">
    <source>
        <dbReference type="SMART" id="SM01321"/>
    </source>
</evidence>
<sequence length="285" mass="33369">MPRKARERSRSGIYHIMLRGVNKQMIFEDTEDRWRFLRTVKRYKEVSGYFLYGYALMDNHVHLLIKEGREGISAAVKRICSSYVYWYNEKYNRYGNLFQGRFRSETVESSGYFLKVLRYIHQNPMKAGLAKDVFGSKWTSMNEYLDQVNIVGDVVYGNIAYAGSVHFEKMSTTNLVDVDFALRLFGLNRNEAIIRFVEYMEQPNDDECLEDTVKMRLKDQDVREQLRRLGIESVSVLQQLEKTERDSILVEMKKIPGVSIRQLSRVTGISTSVIHRAGKRKIDQN</sequence>
<dbReference type="EMBL" id="JAACYS010000042">
    <property type="protein sequence ID" value="NCU17999.1"/>
    <property type="molecule type" value="Genomic_DNA"/>
</dbReference>
<dbReference type="Gene3D" id="3.30.70.1290">
    <property type="entry name" value="Transposase IS200-like"/>
    <property type="match status" value="1"/>
</dbReference>
<name>A0ABX0A7H7_9BACI</name>
<protein>
    <submittedName>
        <fullName evidence="2">Transposase</fullName>
    </submittedName>
</protein>
<dbReference type="PANTHER" id="PTHR34322:SF2">
    <property type="entry name" value="TRANSPOSASE IS200-LIKE DOMAIN-CONTAINING PROTEIN"/>
    <property type="match status" value="1"/>
</dbReference>
<gene>
    <name evidence="2" type="ORF">GW534_09745</name>
</gene>
<feature type="domain" description="Transposase IS200-like" evidence="1">
    <location>
        <begin position="9"/>
        <end position="123"/>
    </location>
</feature>
<evidence type="ECO:0000313" key="3">
    <source>
        <dbReference type="Proteomes" id="UP000743899"/>
    </source>
</evidence>
<dbReference type="InterPro" id="IPR036515">
    <property type="entry name" value="Transposase_17_sf"/>
</dbReference>
<keyword evidence="3" id="KW-1185">Reference proteome</keyword>
<dbReference type="SUPFAM" id="SSF143422">
    <property type="entry name" value="Transposase IS200-like"/>
    <property type="match status" value="1"/>
</dbReference>
<accession>A0ABX0A7H7</accession>
<dbReference type="RefSeq" id="WP_161920828.1">
    <property type="nucleotide sequence ID" value="NZ_JAACYS010000042.1"/>
</dbReference>
<comment type="caution">
    <text evidence="2">The sequence shown here is derived from an EMBL/GenBank/DDBJ whole genome shotgun (WGS) entry which is preliminary data.</text>
</comment>
<dbReference type="InterPro" id="IPR002686">
    <property type="entry name" value="Transposase_17"/>
</dbReference>